<proteinExistence type="predicted"/>
<evidence type="ECO:0000313" key="2">
    <source>
        <dbReference type="EMBL" id="MCL7050276.1"/>
    </source>
</evidence>
<dbReference type="Proteomes" id="UP001177140">
    <property type="component" value="Unassembled WGS sequence"/>
</dbReference>
<evidence type="ECO:0000313" key="3">
    <source>
        <dbReference type="Proteomes" id="UP001177140"/>
    </source>
</evidence>
<feature type="region of interest" description="Disordered" evidence="1">
    <location>
        <begin position="63"/>
        <end position="133"/>
    </location>
</feature>
<organism evidence="2 3">
    <name type="scientific">Papaver nudicaule</name>
    <name type="common">Iceland poppy</name>
    <dbReference type="NCBI Taxonomy" id="74823"/>
    <lineage>
        <taxon>Eukaryota</taxon>
        <taxon>Viridiplantae</taxon>
        <taxon>Streptophyta</taxon>
        <taxon>Embryophyta</taxon>
        <taxon>Tracheophyta</taxon>
        <taxon>Spermatophyta</taxon>
        <taxon>Magnoliopsida</taxon>
        <taxon>Ranunculales</taxon>
        <taxon>Papaveraceae</taxon>
        <taxon>Papaveroideae</taxon>
        <taxon>Papaver</taxon>
    </lineage>
</organism>
<evidence type="ECO:0000256" key="1">
    <source>
        <dbReference type="SAM" id="MobiDB-lite"/>
    </source>
</evidence>
<feature type="non-terminal residue" evidence="2">
    <location>
        <position position="133"/>
    </location>
</feature>
<accession>A0AA41VZF9</accession>
<name>A0AA41VZF9_PAPNU</name>
<comment type="caution">
    <text evidence="2">The sequence shown here is derived from an EMBL/GenBank/DDBJ whole genome shotgun (WGS) entry which is preliminary data.</text>
</comment>
<dbReference type="EMBL" id="JAJJMA010325947">
    <property type="protein sequence ID" value="MCL7050276.1"/>
    <property type="molecule type" value="Genomic_DNA"/>
</dbReference>
<reference evidence="2" key="1">
    <citation type="submission" date="2022-03" db="EMBL/GenBank/DDBJ databases">
        <title>A functionally conserved STORR gene fusion in Papaver species that diverged 16.8 million years ago.</title>
        <authorList>
            <person name="Catania T."/>
        </authorList>
    </citation>
    <scope>NUCLEOTIDE SEQUENCE</scope>
    <source>
        <strain evidence="2">S-191538</strain>
    </source>
</reference>
<feature type="compositionally biased region" description="Basic and acidic residues" evidence="1">
    <location>
        <begin position="67"/>
        <end position="83"/>
    </location>
</feature>
<sequence>AEKLSDEAIAAVQKKFVALNRHYYPGSSLNVQLLVSIYRKQSGLSLDDETEVHTPKIQRTSFRLKARLSEKAKQDSSPAERHGLSPARQYAAKGKRKISPVIDNIGDKSTPSPSRAIDKNRHPLGSTSSSLCL</sequence>
<dbReference type="AlphaFoldDB" id="A0AA41VZF9"/>
<keyword evidence="3" id="KW-1185">Reference proteome</keyword>
<feature type="non-terminal residue" evidence="2">
    <location>
        <position position="1"/>
    </location>
</feature>
<protein>
    <submittedName>
        <fullName evidence="2">Uncharacterized protein</fullName>
    </submittedName>
</protein>
<gene>
    <name evidence="2" type="ORF">MKW94_007458</name>
</gene>